<feature type="domain" description="HTH araC/xylS-type" evidence="5">
    <location>
        <begin position="223"/>
        <end position="321"/>
    </location>
</feature>
<evidence type="ECO:0000259" key="5">
    <source>
        <dbReference type="PROSITE" id="PS01124"/>
    </source>
</evidence>
<dbReference type="PANTHER" id="PTHR46796:SF7">
    <property type="entry name" value="ARAC FAMILY TRANSCRIPTIONAL REGULATOR"/>
    <property type="match status" value="1"/>
</dbReference>
<dbReference type="SMART" id="SM00342">
    <property type="entry name" value="HTH_ARAC"/>
    <property type="match status" value="1"/>
</dbReference>
<reference evidence="6 7" key="1">
    <citation type="submission" date="2022-09" db="EMBL/GenBank/DDBJ databases">
        <title>Chelativorans salina sp. nov., a novel slightly halophilic bacterium isolated from a saline lake sediment enrichment.</title>
        <authorList>
            <person name="Gao L."/>
            <person name="Fang B.-Z."/>
            <person name="Li W.-J."/>
        </authorList>
    </citation>
    <scope>NUCLEOTIDE SEQUENCE [LARGE SCALE GENOMIC DNA]</scope>
    <source>
        <strain evidence="6 7">EGI FJ00035</strain>
    </source>
</reference>
<dbReference type="PROSITE" id="PS01124">
    <property type="entry name" value="HTH_ARAC_FAMILY_2"/>
    <property type="match status" value="1"/>
</dbReference>
<sequence length="335" mass="35996">MLDRNSEIHTEAAHADPISDLLMGMRLRGASYGKLRLAPPFGIHFPAAREARFQFIAAGKVYLQSEGLEPRPLACGDAILLPRGDGHSLVSAPGVAVRPVDSFERTPLCADVCAVSQAPEEANRTSEVLIFTGRMEFELDTLHPLVGLMPQVMSVGALLARQPEILPLLAAMEREMATERAGSAGILARLADVVAATIVRGWVECGCGDATGWIEALRDPRLGRVIAALHRDPGRAWTVAEMAAEMGSSRSVFAERFAAATGTTPLRYVAALRMRLARQWIGRDRMAIDTVARRLGYGSQAAFARAYKRVTGHPPGKARTSTPPTSQEAAAAPLL</sequence>
<organism evidence="6 7">
    <name type="scientific">Chelativorans salis</name>
    <dbReference type="NCBI Taxonomy" id="2978478"/>
    <lineage>
        <taxon>Bacteria</taxon>
        <taxon>Pseudomonadati</taxon>
        <taxon>Pseudomonadota</taxon>
        <taxon>Alphaproteobacteria</taxon>
        <taxon>Hyphomicrobiales</taxon>
        <taxon>Phyllobacteriaceae</taxon>
        <taxon>Chelativorans</taxon>
    </lineage>
</organism>
<gene>
    <name evidence="6" type="ORF">N5A92_01370</name>
</gene>
<evidence type="ECO:0000256" key="1">
    <source>
        <dbReference type="ARBA" id="ARBA00023015"/>
    </source>
</evidence>
<proteinExistence type="predicted"/>
<evidence type="ECO:0000256" key="3">
    <source>
        <dbReference type="ARBA" id="ARBA00023163"/>
    </source>
</evidence>
<dbReference type="InterPro" id="IPR018062">
    <property type="entry name" value="HTH_AraC-typ_CS"/>
</dbReference>
<dbReference type="SUPFAM" id="SSF46689">
    <property type="entry name" value="Homeodomain-like"/>
    <property type="match status" value="2"/>
</dbReference>
<comment type="caution">
    <text evidence="6">The sequence shown here is derived from an EMBL/GenBank/DDBJ whole genome shotgun (WGS) entry which is preliminary data.</text>
</comment>
<keyword evidence="3" id="KW-0804">Transcription</keyword>
<dbReference type="InterPro" id="IPR050204">
    <property type="entry name" value="AraC_XylS_family_regulators"/>
</dbReference>
<protein>
    <submittedName>
        <fullName evidence="6">AraC family transcriptional regulator</fullName>
    </submittedName>
</protein>
<feature type="region of interest" description="Disordered" evidence="4">
    <location>
        <begin position="311"/>
        <end position="335"/>
    </location>
</feature>
<evidence type="ECO:0000313" key="7">
    <source>
        <dbReference type="Proteomes" id="UP001320831"/>
    </source>
</evidence>
<keyword evidence="7" id="KW-1185">Reference proteome</keyword>
<keyword evidence="1" id="KW-0805">Transcription regulation</keyword>
<dbReference type="Proteomes" id="UP001320831">
    <property type="component" value="Unassembled WGS sequence"/>
</dbReference>
<accession>A0ABT2LJW2</accession>
<dbReference type="InterPro" id="IPR018060">
    <property type="entry name" value="HTH_AraC"/>
</dbReference>
<keyword evidence="2" id="KW-0238">DNA-binding</keyword>
<name>A0ABT2LJW2_9HYPH</name>
<dbReference type="PROSITE" id="PS00041">
    <property type="entry name" value="HTH_ARAC_FAMILY_1"/>
    <property type="match status" value="1"/>
</dbReference>
<dbReference type="Pfam" id="PF12852">
    <property type="entry name" value="Cupin_6"/>
    <property type="match status" value="1"/>
</dbReference>
<dbReference type="Pfam" id="PF12833">
    <property type="entry name" value="HTH_18"/>
    <property type="match status" value="1"/>
</dbReference>
<dbReference type="InterPro" id="IPR032783">
    <property type="entry name" value="AraC_lig"/>
</dbReference>
<feature type="compositionally biased region" description="Polar residues" evidence="4">
    <location>
        <begin position="319"/>
        <end position="328"/>
    </location>
</feature>
<dbReference type="RefSeq" id="WP_260900025.1">
    <property type="nucleotide sequence ID" value="NZ_JAOCZP010000001.1"/>
</dbReference>
<evidence type="ECO:0000313" key="6">
    <source>
        <dbReference type="EMBL" id="MCT7373698.1"/>
    </source>
</evidence>
<dbReference type="Gene3D" id="1.10.10.60">
    <property type="entry name" value="Homeodomain-like"/>
    <property type="match status" value="1"/>
</dbReference>
<dbReference type="EMBL" id="JAOCZP010000001">
    <property type="protein sequence ID" value="MCT7373698.1"/>
    <property type="molecule type" value="Genomic_DNA"/>
</dbReference>
<dbReference type="PANTHER" id="PTHR46796">
    <property type="entry name" value="HTH-TYPE TRANSCRIPTIONAL ACTIVATOR RHAS-RELATED"/>
    <property type="match status" value="1"/>
</dbReference>
<evidence type="ECO:0000256" key="4">
    <source>
        <dbReference type="SAM" id="MobiDB-lite"/>
    </source>
</evidence>
<dbReference type="InterPro" id="IPR009057">
    <property type="entry name" value="Homeodomain-like_sf"/>
</dbReference>
<evidence type="ECO:0000256" key="2">
    <source>
        <dbReference type="ARBA" id="ARBA00023125"/>
    </source>
</evidence>